<dbReference type="SUPFAM" id="SSF52540">
    <property type="entry name" value="P-loop containing nucleoside triphosphate hydrolases"/>
    <property type="match status" value="1"/>
</dbReference>
<dbReference type="GO" id="GO:0016020">
    <property type="term" value="C:membrane"/>
    <property type="evidence" value="ECO:0007669"/>
    <property type="project" value="InterPro"/>
</dbReference>
<evidence type="ECO:0000256" key="1">
    <source>
        <dbReference type="ARBA" id="ARBA00005429"/>
    </source>
</evidence>
<keyword evidence="9" id="KW-1185">Reference proteome</keyword>
<keyword evidence="4" id="KW-0342">GTP-binding</keyword>
<dbReference type="InterPro" id="IPR051515">
    <property type="entry name" value="IRG"/>
</dbReference>
<evidence type="ECO:0000256" key="3">
    <source>
        <dbReference type="ARBA" id="ARBA00022801"/>
    </source>
</evidence>
<feature type="transmembrane region" description="Helical" evidence="6">
    <location>
        <begin position="55"/>
        <end position="78"/>
    </location>
</feature>
<dbReference type="InterPro" id="IPR030385">
    <property type="entry name" value="G_IRG_dom"/>
</dbReference>
<feature type="transmembrane region" description="Helical" evidence="6">
    <location>
        <begin position="488"/>
        <end position="513"/>
    </location>
</feature>
<dbReference type="PANTHER" id="PTHR32341:SF17">
    <property type="entry name" value="IRG-TYPE G DOMAIN-CONTAINING PROTEIN"/>
    <property type="match status" value="1"/>
</dbReference>
<evidence type="ECO:0000256" key="4">
    <source>
        <dbReference type="ARBA" id="ARBA00023134"/>
    </source>
</evidence>
<keyword evidence="3" id="KW-0378">Hydrolase</keyword>
<evidence type="ECO:0000313" key="8">
    <source>
        <dbReference type="Ensembl" id="ENSCABP00000001969.1"/>
    </source>
</evidence>
<dbReference type="InterPro" id="IPR007743">
    <property type="entry name" value="Immunity-related_GTPase-like"/>
</dbReference>
<keyword evidence="6" id="KW-1133">Transmembrane helix</keyword>
<feature type="transmembrane region" description="Helical" evidence="6">
    <location>
        <begin position="457"/>
        <end position="482"/>
    </location>
</feature>
<dbReference type="Gene3D" id="3.40.50.300">
    <property type="entry name" value="P-loop containing nucleotide triphosphate hydrolases"/>
    <property type="match status" value="1"/>
</dbReference>
<feature type="domain" description="IRG-type G" evidence="7">
    <location>
        <begin position="172"/>
        <end position="354"/>
    </location>
</feature>
<organism evidence="8 9">
    <name type="scientific">Chelonoidis abingdonii</name>
    <name type="common">Abingdon island giant tortoise</name>
    <name type="synonym">Testudo abingdonii</name>
    <dbReference type="NCBI Taxonomy" id="106734"/>
    <lineage>
        <taxon>Eukaryota</taxon>
        <taxon>Metazoa</taxon>
        <taxon>Chordata</taxon>
        <taxon>Craniata</taxon>
        <taxon>Vertebrata</taxon>
        <taxon>Euteleostomi</taxon>
        <taxon>Archelosauria</taxon>
        <taxon>Testudinata</taxon>
        <taxon>Testudines</taxon>
        <taxon>Cryptodira</taxon>
        <taxon>Durocryptodira</taxon>
        <taxon>Testudinoidea</taxon>
        <taxon>Testudinidae</taxon>
        <taxon>Chelonoidis</taxon>
    </lineage>
</organism>
<evidence type="ECO:0000259" key="7">
    <source>
        <dbReference type="PROSITE" id="PS51716"/>
    </source>
</evidence>
<evidence type="ECO:0000256" key="2">
    <source>
        <dbReference type="ARBA" id="ARBA00022741"/>
    </source>
</evidence>
<comment type="similarity">
    <text evidence="1">Belongs to the TRAFAC class dynamin-like GTPase superfamily. IRG family.</text>
</comment>
<evidence type="ECO:0000313" key="9">
    <source>
        <dbReference type="Proteomes" id="UP000694404"/>
    </source>
</evidence>
<protein>
    <recommendedName>
        <fullName evidence="7">IRG-type G domain-containing protein</fullName>
    </recommendedName>
</protein>
<dbReference type="GeneTree" id="ENSGT00950000183007"/>
<evidence type="ECO:0000256" key="6">
    <source>
        <dbReference type="SAM" id="Phobius"/>
    </source>
</evidence>
<reference evidence="8" key="1">
    <citation type="submission" date="2025-08" db="UniProtKB">
        <authorList>
            <consortium name="Ensembl"/>
        </authorList>
    </citation>
    <scope>IDENTIFICATION</scope>
</reference>
<dbReference type="AlphaFoldDB" id="A0A8C0G0J9"/>
<keyword evidence="6" id="KW-0472">Membrane</keyword>
<keyword evidence="6" id="KW-0812">Transmembrane</keyword>
<name>A0A8C0G0J9_CHEAB</name>
<keyword evidence="2" id="KW-0547">Nucleotide-binding</keyword>
<evidence type="ECO:0000256" key="5">
    <source>
        <dbReference type="SAM" id="MobiDB-lite"/>
    </source>
</evidence>
<dbReference type="GO" id="GO:0005525">
    <property type="term" value="F:GTP binding"/>
    <property type="evidence" value="ECO:0007669"/>
    <property type="project" value="UniProtKB-KW"/>
</dbReference>
<dbReference type="PROSITE" id="PS51716">
    <property type="entry name" value="G_IRG"/>
    <property type="match status" value="1"/>
</dbReference>
<dbReference type="Proteomes" id="UP000694404">
    <property type="component" value="Unplaced"/>
</dbReference>
<dbReference type="Ensembl" id="ENSCABT00000002130.1">
    <property type="protein sequence ID" value="ENSCABP00000001969.1"/>
    <property type="gene ID" value="ENSCABG00000001575.1"/>
</dbReference>
<proteinExistence type="inferred from homology"/>
<dbReference type="InterPro" id="IPR027417">
    <property type="entry name" value="P-loop_NTPase"/>
</dbReference>
<reference evidence="8" key="2">
    <citation type="submission" date="2025-09" db="UniProtKB">
        <authorList>
            <consortium name="Ensembl"/>
        </authorList>
    </citation>
    <scope>IDENTIFICATION</scope>
</reference>
<sequence>MEMPESCWPGVCVTFLTPSPRPIGISCLSCSVPLCFILHFPDAELVQSPSTLCSLWWIVLGLLGLLGILAFALFRMYYPSRWKLQLNKKLPQSESQQTVSDHKDDEEENKHLLQASSSAFMGLGVANPTHSPPAHSSPEQTAKDMREPRAAHGIQIVPTLISIMQQWALEYTRLDIAIMGERGCGKSSFIKAMWGLFDEDEDAAPVGEEEMMMEPTAYQHPKHPSVTFWRLPIGGTENFQPKAYLQQLKFVCYDFFIIMGLEEFTPTHAELAQEIHNRGKMCYFVRSKVDADLDAERRSRPTTYDEEEILHNIHNHCIRCLEEGGMINPEVFLLSAIELDKYDFPLLRENMEKALLGDKNRALILALPNTSPQALQKKKEAVQKQIWKIALVSSLITVIHIPVVSTILDITILLILMRYHCLVFGLDDVSFTALMRQFGKPAEELKAITKPLLAKEITINMVLQFLSSVGCGIFIGAVLSLWPLGVLGFMLSGGAVGLLAAGGISLATTYILLKTFLNGAAEDAQRILQKLSPQDNRER</sequence>
<dbReference type="FunFam" id="3.40.50.300:FF:000541">
    <property type="entry name" value="Immunity related GTPase M"/>
    <property type="match status" value="1"/>
</dbReference>
<feature type="region of interest" description="Disordered" evidence="5">
    <location>
        <begin position="127"/>
        <end position="147"/>
    </location>
</feature>
<dbReference type="Pfam" id="PF05049">
    <property type="entry name" value="IIGP"/>
    <property type="match status" value="1"/>
</dbReference>
<dbReference type="GO" id="GO:0003924">
    <property type="term" value="F:GTPase activity"/>
    <property type="evidence" value="ECO:0007669"/>
    <property type="project" value="TreeGrafter"/>
</dbReference>
<dbReference type="PANTHER" id="PTHR32341">
    <property type="entry name" value="INTERFERON-INDUCIBLE GTPASE"/>
    <property type="match status" value="1"/>
</dbReference>
<accession>A0A8C0G0J9</accession>